<feature type="domain" description="K Homology" evidence="4">
    <location>
        <begin position="255"/>
        <end position="328"/>
    </location>
</feature>
<dbReference type="OrthoDB" id="441329at2759"/>
<evidence type="ECO:0000256" key="1">
    <source>
        <dbReference type="ARBA" id="ARBA00022737"/>
    </source>
</evidence>
<dbReference type="PANTHER" id="PTHR10288">
    <property type="entry name" value="KH DOMAIN CONTAINING RNA BINDING PROTEIN"/>
    <property type="match status" value="1"/>
</dbReference>
<feature type="region of interest" description="Disordered" evidence="3">
    <location>
        <begin position="97"/>
        <end position="133"/>
    </location>
</feature>
<dbReference type="EMBL" id="FO082278">
    <property type="protein sequence ID" value="CCO14189.1"/>
    <property type="molecule type" value="Genomic_DNA"/>
</dbReference>
<dbReference type="Gene3D" id="3.30.1370.10">
    <property type="entry name" value="K Homology domain, type 1"/>
    <property type="match status" value="3"/>
</dbReference>
<dbReference type="Pfam" id="PF00013">
    <property type="entry name" value="KH_1"/>
    <property type="match status" value="3"/>
</dbReference>
<name>K8E9A3_9CHLO</name>
<feature type="compositionally biased region" description="Low complexity" evidence="3">
    <location>
        <begin position="99"/>
        <end position="110"/>
    </location>
</feature>
<dbReference type="KEGG" id="bpg:Bathy01g01380"/>
<dbReference type="PROSITE" id="PS50084">
    <property type="entry name" value="KH_TYPE_1"/>
    <property type="match status" value="3"/>
</dbReference>
<dbReference type="GeneID" id="19017874"/>
<sequence length="335" mass="36266">MEEQQEQEEKQPTTTTGSNPHSDPAFALKMLVDSRNAGAVLGKGGATINELQTSTNCRIQLTRTGEVFPGTSERVLTLSGELPSVLTAVHLISTKLQSETNNGNNNNNNENNEENFENTNTNTEGGEENKQQTPKCRLVIPNAAAGCVLGKGGATIKSFIEDSEAEIRLSSQNQAPPGCHDRILTISGTIGQILRAVALVAANLLEDQNYATLVKRPSTYRPSLDYGRGGSMDHGRGHYNNNHHHQQQHNVDPQNVVSATMQVDDSKMGPILGKGGRTITEIQVSSGCRIKVSDRNDFVPGTNLRTLQISGSVTGVQLAWEMLEERLRKIEADAS</sequence>
<keyword evidence="6" id="KW-1185">Reference proteome</keyword>
<evidence type="ECO:0000313" key="5">
    <source>
        <dbReference type="EMBL" id="CCO14189.1"/>
    </source>
</evidence>
<dbReference type="RefSeq" id="XP_007515310.1">
    <property type="nucleotide sequence ID" value="XM_007515248.1"/>
</dbReference>
<evidence type="ECO:0000256" key="3">
    <source>
        <dbReference type="SAM" id="MobiDB-lite"/>
    </source>
</evidence>
<feature type="region of interest" description="Disordered" evidence="3">
    <location>
        <begin position="1"/>
        <end position="24"/>
    </location>
</feature>
<feature type="domain" description="K Homology" evidence="4">
    <location>
        <begin position="24"/>
        <end position="97"/>
    </location>
</feature>
<dbReference type="SUPFAM" id="SSF54791">
    <property type="entry name" value="Eukaryotic type KH-domain (KH-domain type I)"/>
    <property type="match status" value="3"/>
</dbReference>
<dbReference type="InterPro" id="IPR036612">
    <property type="entry name" value="KH_dom_type_1_sf"/>
</dbReference>
<dbReference type="eggNOG" id="KOG2191">
    <property type="taxonomic scope" value="Eukaryota"/>
</dbReference>
<dbReference type="AlphaFoldDB" id="K8E9A3"/>
<dbReference type="SMART" id="SM00322">
    <property type="entry name" value="KH"/>
    <property type="match status" value="3"/>
</dbReference>
<keyword evidence="1" id="KW-0677">Repeat</keyword>
<reference evidence="5 6" key="1">
    <citation type="submission" date="2011-10" db="EMBL/GenBank/DDBJ databases">
        <authorList>
            <person name="Genoscope - CEA"/>
        </authorList>
    </citation>
    <scope>NUCLEOTIDE SEQUENCE [LARGE SCALE GENOMIC DNA]</scope>
    <source>
        <strain evidence="5 6">RCC 1105</strain>
    </source>
</reference>
<keyword evidence="2" id="KW-0694">RNA-binding</keyword>
<gene>
    <name evidence="5" type="ORF">Bathy01g01380</name>
</gene>
<evidence type="ECO:0000313" key="6">
    <source>
        <dbReference type="Proteomes" id="UP000198341"/>
    </source>
</evidence>
<organism evidence="5 6">
    <name type="scientific">Bathycoccus prasinos</name>
    <dbReference type="NCBI Taxonomy" id="41875"/>
    <lineage>
        <taxon>Eukaryota</taxon>
        <taxon>Viridiplantae</taxon>
        <taxon>Chlorophyta</taxon>
        <taxon>Mamiellophyceae</taxon>
        <taxon>Mamiellales</taxon>
        <taxon>Bathycoccaceae</taxon>
        <taxon>Bathycoccus</taxon>
    </lineage>
</organism>
<dbReference type="GO" id="GO:0003723">
    <property type="term" value="F:RNA binding"/>
    <property type="evidence" value="ECO:0007669"/>
    <property type="project" value="UniProtKB-UniRule"/>
</dbReference>
<dbReference type="CDD" id="cd22437">
    <property type="entry name" value="KH-I_BTR1_rpt2"/>
    <property type="match status" value="1"/>
</dbReference>
<evidence type="ECO:0000259" key="4">
    <source>
        <dbReference type="SMART" id="SM00322"/>
    </source>
</evidence>
<feature type="domain" description="K Homology" evidence="4">
    <location>
        <begin position="132"/>
        <end position="205"/>
    </location>
</feature>
<evidence type="ECO:0000256" key="2">
    <source>
        <dbReference type="PROSITE-ProRule" id="PRU00117"/>
    </source>
</evidence>
<proteinExistence type="predicted"/>
<dbReference type="InterPro" id="IPR004088">
    <property type="entry name" value="KH_dom_type_1"/>
</dbReference>
<dbReference type="InterPro" id="IPR004087">
    <property type="entry name" value="KH_dom"/>
</dbReference>
<protein>
    <recommendedName>
        <fullName evidence="4">K Homology domain-containing protein</fullName>
    </recommendedName>
</protein>
<accession>K8E9A3</accession>
<dbReference type="Proteomes" id="UP000198341">
    <property type="component" value="Chromosome 1"/>
</dbReference>